<protein>
    <submittedName>
        <fullName evidence="6">PLP-dependent aspartate aminotransferase family protein</fullName>
    </submittedName>
</protein>
<dbReference type="Proteomes" id="UP001057522">
    <property type="component" value="Unassembled WGS sequence"/>
</dbReference>
<dbReference type="EMBL" id="JAMOKX010000001">
    <property type="protein sequence ID" value="MCL9818835.1"/>
    <property type="molecule type" value="Genomic_DNA"/>
</dbReference>
<dbReference type="PIRSF" id="PIRSF001434">
    <property type="entry name" value="CGS"/>
    <property type="match status" value="1"/>
</dbReference>
<comment type="cofactor">
    <cofactor evidence="1 4">
        <name>pyridoxal 5'-phosphate</name>
        <dbReference type="ChEBI" id="CHEBI:597326"/>
    </cofactor>
</comment>
<dbReference type="Gene3D" id="3.40.640.10">
    <property type="entry name" value="Type I PLP-dependent aspartate aminotransferase-like (Major domain)"/>
    <property type="match status" value="1"/>
</dbReference>
<comment type="caution">
    <text evidence="6">The sequence shown here is derived from an EMBL/GenBank/DDBJ whole genome shotgun (WGS) entry which is preliminary data.</text>
</comment>
<dbReference type="CDD" id="cd00614">
    <property type="entry name" value="CGS_like"/>
    <property type="match status" value="1"/>
</dbReference>
<dbReference type="Pfam" id="PF01053">
    <property type="entry name" value="Cys_Met_Meta_PP"/>
    <property type="match status" value="1"/>
</dbReference>
<dbReference type="GO" id="GO:0008483">
    <property type="term" value="F:transaminase activity"/>
    <property type="evidence" value="ECO:0007669"/>
    <property type="project" value="UniProtKB-KW"/>
</dbReference>
<comment type="similarity">
    <text evidence="2 4">Belongs to the trans-sulfuration enzymes family.</text>
</comment>
<proteinExistence type="inferred from homology"/>
<name>A0ABT0TT21_9HELI</name>
<dbReference type="InterPro" id="IPR015422">
    <property type="entry name" value="PyrdxlP-dep_Trfase_small"/>
</dbReference>
<evidence type="ECO:0000256" key="3">
    <source>
        <dbReference type="ARBA" id="ARBA00022898"/>
    </source>
</evidence>
<dbReference type="PANTHER" id="PTHR11808:SF15">
    <property type="entry name" value="CYSTATHIONINE GAMMA-LYASE"/>
    <property type="match status" value="1"/>
</dbReference>
<reference evidence="6" key="1">
    <citation type="submission" date="2022-06" db="EMBL/GenBank/DDBJ databases">
        <title>Helicobacter colisuis sp. nov.</title>
        <authorList>
            <person name="Papic B."/>
            <person name="Gruntar I."/>
        </authorList>
    </citation>
    <scope>NUCLEOTIDE SEQUENCE</scope>
    <source>
        <strain evidence="6">11154-15</strain>
    </source>
</reference>
<evidence type="ECO:0000256" key="4">
    <source>
        <dbReference type="RuleBase" id="RU362118"/>
    </source>
</evidence>
<organism evidence="6 7">
    <name type="scientific">Helicobacter colisuis</name>
    <dbReference type="NCBI Taxonomy" id="2949739"/>
    <lineage>
        <taxon>Bacteria</taxon>
        <taxon>Pseudomonadati</taxon>
        <taxon>Campylobacterota</taxon>
        <taxon>Epsilonproteobacteria</taxon>
        <taxon>Campylobacterales</taxon>
        <taxon>Helicobacteraceae</taxon>
        <taxon>Helicobacter</taxon>
    </lineage>
</organism>
<evidence type="ECO:0000256" key="5">
    <source>
        <dbReference type="SAM" id="MobiDB-lite"/>
    </source>
</evidence>
<dbReference type="PANTHER" id="PTHR11808">
    <property type="entry name" value="TRANS-SULFURATION ENZYME FAMILY MEMBER"/>
    <property type="match status" value="1"/>
</dbReference>
<dbReference type="InterPro" id="IPR000277">
    <property type="entry name" value="Cys/Met-Metab_PyrdxlP-dep_enz"/>
</dbReference>
<accession>A0ABT0TT21</accession>
<dbReference type="InterPro" id="IPR015424">
    <property type="entry name" value="PyrdxlP-dep_Trfase"/>
</dbReference>
<dbReference type="RefSeq" id="WP_250603375.1">
    <property type="nucleotide sequence ID" value="NZ_JAMOKX010000001.1"/>
</dbReference>
<feature type="region of interest" description="Disordered" evidence="5">
    <location>
        <begin position="1"/>
        <end position="20"/>
    </location>
</feature>
<keyword evidence="7" id="KW-1185">Reference proteome</keyword>
<dbReference type="PROSITE" id="PS00868">
    <property type="entry name" value="CYS_MET_METAB_PP"/>
    <property type="match status" value="1"/>
</dbReference>
<keyword evidence="6" id="KW-0808">Transferase</keyword>
<gene>
    <name evidence="6" type="ORF">NCR95_01390</name>
</gene>
<dbReference type="InterPro" id="IPR054542">
    <property type="entry name" value="Cys_met_metab_PP"/>
</dbReference>
<dbReference type="InterPro" id="IPR015421">
    <property type="entry name" value="PyrdxlP-dep_Trfase_major"/>
</dbReference>
<sequence length="386" mass="42773">MNFSTKAITTAENPNLSGHTSSDVISPIHLSSTFAKPDYENNIKGFSYSRLTNPTREVLEKKVAALENAKHCIAYASGQAAESVAILSFLKSGDEVICFNDIYGGTRRLLSFVFNHFGIKVTYVDMTKIENIKNAINANTKAIWLESPTNPLLQICDIKAICNLAKEHNVLSIVDNTFATPFLQRPLDLGADVVLHSLTKYINGHSDSIAGAICLNDEKLYEKLRFVSNSTGMILSPFDSYLNARGVKTLKLRVQKQCENAFAVASFLEKHKKIKKVLYPGLDSHPQHTLAKEQMNGLFGAVVSAYLDTDEEGMKRFAQNLDLFILAESLGGVESLFGCPYYMSHGSVDENIKKQMNITKNLLRFSVGLEEEEDLISALDFALNKI</sequence>
<keyword evidence="3 4" id="KW-0663">Pyridoxal phosphate</keyword>
<evidence type="ECO:0000313" key="6">
    <source>
        <dbReference type="EMBL" id="MCL9818835.1"/>
    </source>
</evidence>
<evidence type="ECO:0000256" key="2">
    <source>
        <dbReference type="ARBA" id="ARBA00009077"/>
    </source>
</evidence>
<evidence type="ECO:0000313" key="7">
    <source>
        <dbReference type="Proteomes" id="UP001057522"/>
    </source>
</evidence>
<keyword evidence="6" id="KW-0032">Aminotransferase</keyword>
<dbReference type="SUPFAM" id="SSF53383">
    <property type="entry name" value="PLP-dependent transferases"/>
    <property type="match status" value="1"/>
</dbReference>
<dbReference type="Gene3D" id="3.90.1150.10">
    <property type="entry name" value="Aspartate Aminotransferase, domain 1"/>
    <property type="match status" value="1"/>
</dbReference>
<evidence type="ECO:0000256" key="1">
    <source>
        <dbReference type="ARBA" id="ARBA00001933"/>
    </source>
</evidence>